<evidence type="ECO:0000313" key="2">
    <source>
        <dbReference type="EMBL" id="SHF39163.1"/>
    </source>
</evidence>
<keyword evidence="1" id="KW-1133">Transmembrane helix</keyword>
<dbReference type="Proteomes" id="UP000184368">
    <property type="component" value="Unassembled WGS sequence"/>
</dbReference>
<dbReference type="PANTHER" id="PTHR32309">
    <property type="entry name" value="TYROSINE-PROTEIN KINASE"/>
    <property type="match status" value="1"/>
</dbReference>
<organism evidence="2 3">
    <name type="scientific">Cnuella takakiae</name>
    <dbReference type="NCBI Taxonomy" id="1302690"/>
    <lineage>
        <taxon>Bacteria</taxon>
        <taxon>Pseudomonadati</taxon>
        <taxon>Bacteroidota</taxon>
        <taxon>Chitinophagia</taxon>
        <taxon>Chitinophagales</taxon>
        <taxon>Chitinophagaceae</taxon>
        <taxon>Cnuella</taxon>
    </lineage>
</organism>
<keyword evidence="1" id="KW-0812">Transmembrane</keyword>
<feature type="transmembrane region" description="Helical" evidence="1">
    <location>
        <begin position="331"/>
        <end position="356"/>
    </location>
</feature>
<feature type="transmembrane region" description="Helical" evidence="1">
    <location>
        <begin position="40"/>
        <end position="58"/>
    </location>
</feature>
<dbReference type="EMBL" id="FQUO01000007">
    <property type="protein sequence ID" value="SHF39163.1"/>
    <property type="molecule type" value="Genomic_DNA"/>
</dbReference>
<sequence length="358" mass="39589">MNQHNVSTVMATDADDDYSFREDLAAKGKRLRFALRQWKWWGSAALLGMVIGATYAYLKPVTYVARTTFVVEDTKSSGGMLSAIAGQFGFDVGSMAGGGSGVLAGDNVLELLKSRSLIKKTLLTRTDSSSMETLADRYASSKHWQEKWAKSKKVGYAVKFMPGKQKGRVEDSLLQVIIKHVVEEDLSVAKPDRKLGFFELNVTMRDELLAEQFSRRLLKTAIDFFIDTRTRRLSTNVARLQGKADTLERVLNRKTYSAAASGKMLLDLNPVYTTPDAVAEISGRDKAVQSAIYAEVMKNLEISRTALIQETPTVQVVDEPELPLKKNKAPLILIMGMTALLVAAVTLFVLSIFIGYKS</sequence>
<keyword evidence="3" id="KW-1185">Reference proteome</keyword>
<protein>
    <submittedName>
        <fullName evidence="2">Chain length determinant protein</fullName>
    </submittedName>
</protein>
<gene>
    <name evidence="2" type="ORF">SAMN05444008_107210</name>
</gene>
<dbReference type="RefSeq" id="WP_083596505.1">
    <property type="nucleotide sequence ID" value="NZ_FQUO01000007.1"/>
</dbReference>
<evidence type="ECO:0000256" key="1">
    <source>
        <dbReference type="SAM" id="Phobius"/>
    </source>
</evidence>
<accession>A0A1M5B9G5</accession>
<dbReference type="STRING" id="1302690.BUE76_17015"/>
<dbReference type="InterPro" id="IPR050445">
    <property type="entry name" value="Bact_polysacc_biosynth/exp"/>
</dbReference>
<dbReference type="OrthoDB" id="745212at2"/>
<reference evidence="2 3" key="1">
    <citation type="submission" date="2016-11" db="EMBL/GenBank/DDBJ databases">
        <authorList>
            <person name="Jaros S."/>
            <person name="Januszkiewicz K."/>
            <person name="Wedrychowicz H."/>
        </authorList>
    </citation>
    <scope>NUCLEOTIDE SEQUENCE [LARGE SCALE GENOMIC DNA]</scope>
    <source>
        <strain evidence="2 3">DSM 26897</strain>
    </source>
</reference>
<keyword evidence="1" id="KW-0472">Membrane</keyword>
<dbReference type="PANTHER" id="PTHR32309:SF31">
    <property type="entry name" value="CAPSULAR EXOPOLYSACCHARIDE FAMILY"/>
    <property type="match status" value="1"/>
</dbReference>
<proteinExistence type="predicted"/>
<name>A0A1M5B9G5_9BACT</name>
<evidence type="ECO:0000313" key="3">
    <source>
        <dbReference type="Proteomes" id="UP000184368"/>
    </source>
</evidence>
<dbReference type="AlphaFoldDB" id="A0A1M5B9G5"/>